<dbReference type="GO" id="GO:0032259">
    <property type="term" value="P:methylation"/>
    <property type="evidence" value="ECO:0007669"/>
    <property type="project" value="UniProtKB-KW"/>
</dbReference>
<sequence length="1379" mass="153938">MSTASTSAASTANTRGYSAIRVVGSLLTADLIGRIGAGDPDLKGLRSEEYGLVPGRRLGEAASRRWDDLLGAYRAFQKRLAEAGPGDSAVSLTRNRWLLPLFDHLGFGRLPHQRTNLTAEGRAYPVSHVWGSVPIHLVAWERDLDKHRGGNGHAGGDRAPQSMLQEFLNASDDHLWGIVSNGQKLRILRDAASLSEAAFIEFDLESIFEGELYSDFVLLFALAHASRFELHTPEGAADGGGRAEGGEAADEEGAAAPALKAPSVADCWLEKWRTEGDKTGVRFRDKLRDGLTEALQELGTGFLEDSPELREKLRTGAVSRYDLRNELLRLAYQVLFLFVAEDKGALLDPHAGDAARERYRTYFSTERLRHIAAERIGDRHDDLWRTLVIVLEALGTDEGRPELALPPLGGLYFTAGALEESTGDSGGEGAAVRSELLRDPNVTLSNRRLLAAMRHLTRVKDDGGRWQRVDYQHLDAEELGSIYESLLELIPHLDTANRTFELKGAAGNDRKTTGSYYTPSPLVETLLDSALDPVIEEYAKNRVPSDLLKITVCDPACGSGHFLVAAARRIARAYAVLEAGDEEPTPDAVTKAMPEVVRNCIYGVDLNPLAVELTKVSLWLASLEPGKPLAFLDPHIKVGNALLGTTPKLLEQGVPDGAFKVLEGDDKKFVGVVKKQNKKERESGQISAFSAGEGYSSNVKLAKEAREINRNTKPGLAGIREQARKLRELEGSAEKQQRRRVADAWCAAFVWPKRPDAAAPVTTETVRQLESAEGALSAEQRTELERLNRRYQFFHWHLEFPEVFPGADDEREDYNPATGWQGGFTSVLGNPPWDQIELKEQEFFTSRDPEIASAAGAKRKKLIEELSEHPEKQDIHESYLDEKRRVDGVRHFAANSQRYENTGRGRINTYAVFSESGVSLLHPLGRLGLIVPTGIVTDATTQYFFKDLVQRRALATVYDFENRNIFPNVHSSYKFTLLTVAGRGAAVERAEFAFFLHDTAELADAEKKFYLSSEEILKLNPNTGTCPIFRSRRDADITLKIYEAAPVLVEHGKSDGNPWGVSFMQGLFNMTSASHLFHIREDLKADGWHLEGNVFVKGEERMLPLYEAKMLHHYDHRWATYETSESARDMTVEEKTDPSALALPRYWVAEKEVDGQTGDSVSWLLGFRKICRATDERSLISYVFPKSGIGDSGNLIHTDRLESASLYANTASFPLDYVLRQKLGGTNLNFFQFEQIPLLTPKYLHNNATWDQSHEVTQWINPRTLELAYTAWDMKPFANDYGDTGAPFVWYEERRFLLRCELDAAFFHLYGIGRDDVDYIMETFPIVKKKDLQAHGSYRTKETILEIYEAMAKAAETGEPYRTVLDPPPGEGPRHPERD</sequence>
<evidence type="ECO:0000256" key="1">
    <source>
        <dbReference type="ARBA" id="ARBA00011900"/>
    </source>
</evidence>
<feature type="region of interest" description="Disordered" evidence="6">
    <location>
        <begin position="1358"/>
        <end position="1379"/>
    </location>
</feature>
<gene>
    <name evidence="8" type="ORF">GCM10023224_17430</name>
</gene>
<dbReference type="InterPro" id="IPR011639">
    <property type="entry name" value="MethylTrfase_TaqI-like_dom"/>
</dbReference>
<comment type="catalytic activity">
    <reaction evidence="5">
        <text>a 2'-deoxyadenosine in DNA + S-adenosyl-L-methionine = an N(6)-methyl-2'-deoxyadenosine in DNA + S-adenosyl-L-homocysteine + H(+)</text>
        <dbReference type="Rhea" id="RHEA:15197"/>
        <dbReference type="Rhea" id="RHEA-COMP:12418"/>
        <dbReference type="Rhea" id="RHEA-COMP:12419"/>
        <dbReference type="ChEBI" id="CHEBI:15378"/>
        <dbReference type="ChEBI" id="CHEBI:57856"/>
        <dbReference type="ChEBI" id="CHEBI:59789"/>
        <dbReference type="ChEBI" id="CHEBI:90615"/>
        <dbReference type="ChEBI" id="CHEBI:90616"/>
        <dbReference type="EC" id="2.1.1.72"/>
    </reaction>
</comment>
<protein>
    <recommendedName>
        <fullName evidence="1">site-specific DNA-methyltransferase (adenine-specific)</fullName>
        <ecNumber evidence="1">2.1.1.72</ecNumber>
    </recommendedName>
</protein>
<evidence type="ECO:0000259" key="7">
    <source>
        <dbReference type="Pfam" id="PF07669"/>
    </source>
</evidence>
<dbReference type="InterPro" id="IPR050953">
    <property type="entry name" value="N4_N6_ade-DNA_methylase"/>
</dbReference>
<feature type="domain" description="Type II methyltransferase M.TaqI-like" evidence="7">
    <location>
        <begin position="599"/>
        <end position="842"/>
    </location>
</feature>
<dbReference type="Proteomes" id="UP001499993">
    <property type="component" value="Unassembled WGS sequence"/>
</dbReference>
<dbReference type="InterPro" id="IPR029063">
    <property type="entry name" value="SAM-dependent_MTases_sf"/>
</dbReference>
<keyword evidence="3" id="KW-0808">Transferase</keyword>
<evidence type="ECO:0000256" key="6">
    <source>
        <dbReference type="SAM" id="MobiDB-lite"/>
    </source>
</evidence>
<keyword evidence="4" id="KW-0949">S-adenosyl-L-methionine</keyword>
<dbReference type="EC" id="2.1.1.72" evidence="1"/>
<dbReference type="PRINTS" id="PR00507">
    <property type="entry name" value="N12N6MTFRASE"/>
</dbReference>
<reference evidence="9" key="1">
    <citation type="journal article" date="2019" name="Int. J. Syst. Evol. Microbiol.">
        <title>The Global Catalogue of Microorganisms (GCM) 10K type strain sequencing project: providing services to taxonomists for standard genome sequencing and annotation.</title>
        <authorList>
            <consortium name="The Broad Institute Genomics Platform"/>
            <consortium name="The Broad Institute Genome Sequencing Center for Infectious Disease"/>
            <person name="Wu L."/>
            <person name="Ma J."/>
        </authorList>
    </citation>
    <scope>NUCLEOTIDE SEQUENCE [LARGE SCALE GENOMIC DNA]</scope>
    <source>
        <strain evidence="9">JCM 18123</strain>
    </source>
</reference>
<accession>A0ABP9GFH2</accession>
<name>A0ABP9GFH2_9ACTN</name>
<feature type="domain" description="Type II methyltransferase M.TaqI-like" evidence="7">
    <location>
        <begin position="893"/>
        <end position="966"/>
    </location>
</feature>
<evidence type="ECO:0000256" key="2">
    <source>
        <dbReference type="ARBA" id="ARBA00022603"/>
    </source>
</evidence>
<keyword evidence="2 8" id="KW-0489">Methyltransferase</keyword>
<evidence type="ECO:0000256" key="4">
    <source>
        <dbReference type="ARBA" id="ARBA00022691"/>
    </source>
</evidence>
<dbReference type="Pfam" id="PF07669">
    <property type="entry name" value="Eco57I"/>
    <property type="match status" value="2"/>
</dbReference>
<evidence type="ECO:0000256" key="5">
    <source>
        <dbReference type="ARBA" id="ARBA00047942"/>
    </source>
</evidence>
<evidence type="ECO:0000313" key="9">
    <source>
        <dbReference type="Proteomes" id="UP001499993"/>
    </source>
</evidence>
<comment type="caution">
    <text evidence="8">The sequence shown here is derived from an EMBL/GenBank/DDBJ whole genome shotgun (WGS) entry which is preliminary data.</text>
</comment>
<dbReference type="GO" id="GO:0008168">
    <property type="term" value="F:methyltransferase activity"/>
    <property type="evidence" value="ECO:0007669"/>
    <property type="project" value="UniProtKB-KW"/>
</dbReference>
<organism evidence="8 9">
    <name type="scientific">Streptomonospora halophila</name>
    <dbReference type="NCBI Taxonomy" id="427369"/>
    <lineage>
        <taxon>Bacteria</taxon>
        <taxon>Bacillati</taxon>
        <taxon>Actinomycetota</taxon>
        <taxon>Actinomycetes</taxon>
        <taxon>Streptosporangiales</taxon>
        <taxon>Nocardiopsidaceae</taxon>
        <taxon>Streptomonospora</taxon>
    </lineage>
</organism>
<proteinExistence type="predicted"/>
<evidence type="ECO:0000313" key="8">
    <source>
        <dbReference type="EMBL" id="GAA4936980.1"/>
    </source>
</evidence>
<dbReference type="EMBL" id="BAABIK010000007">
    <property type="protein sequence ID" value="GAA4936980.1"/>
    <property type="molecule type" value="Genomic_DNA"/>
</dbReference>
<dbReference type="PANTHER" id="PTHR33841">
    <property type="entry name" value="DNA METHYLTRANSFERASE YEEA-RELATED"/>
    <property type="match status" value="1"/>
</dbReference>
<dbReference type="RefSeq" id="WP_345556177.1">
    <property type="nucleotide sequence ID" value="NZ_BAABIK010000007.1"/>
</dbReference>
<dbReference type="SUPFAM" id="SSF53335">
    <property type="entry name" value="S-adenosyl-L-methionine-dependent methyltransferases"/>
    <property type="match status" value="1"/>
</dbReference>
<dbReference type="PANTHER" id="PTHR33841:SF1">
    <property type="entry name" value="DNA METHYLTRANSFERASE A"/>
    <property type="match status" value="1"/>
</dbReference>
<feature type="region of interest" description="Disordered" evidence="6">
    <location>
        <begin position="233"/>
        <end position="256"/>
    </location>
</feature>
<keyword evidence="9" id="KW-1185">Reference proteome</keyword>
<evidence type="ECO:0000256" key="3">
    <source>
        <dbReference type="ARBA" id="ARBA00022679"/>
    </source>
</evidence>
<dbReference type="Gene3D" id="3.40.50.150">
    <property type="entry name" value="Vaccinia Virus protein VP39"/>
    <property type="match status" value="2"/>
</dbReference>